<dbReference type="Gene3D" id="3.30.1370.110">
    <property type="match status" value="1"/>
</dbReference>
<dbReference type="InterPro" id="IPR002625">
    <property type="entry name" value="Smr_dom"/>
</dbReference>
<dbReference type="PROSITE" id="PS00486">
    <property type="entry name" value="DNA_MISMATCH_REPAIR_2"/>
    <property type="match status" value="1"/>
</dbReference>
<evidence type="ECO:0000313" key="12">
    <source>
        <dbReference type="Proteomes" id="UP001501459"/>
    </source>
</evidence>
<organism evidence="11 12">
    <name type="scientific">Lentibacillus halophilus</name>
    <dbReference type="NCBI Taxonomy" id="295065"/>
    <lineage>
        <taxon>Bacteria</taxon>
        <taxon>Bacillati</taxon>
        <taxon>Bacillota</taxon>
        <taxon>Bacilli</taxon>
        <taxon>Bacillales</taxon>
        <taxon>Bacillaceae</taxon>
        <taxon>Lentibacillus</taxon>
    </lineage>
</organism>
<dbReference type="HAMAP" id="MF_00092">
    <property type="entry name" value="MutS2"/>
    <property type="match status" value="1"/>
</dbReference>
<dbReference type="Pfam" id="PF00488">
    <property type="entry name" value="MutS_V"/>
    <property type="match status" value="1"/>
</dbReference>
<dbReference type="Pfam" id="PF01713">
    <property type="entry name" value="Smr"/>
    <property type="match status" value="1"/>
</dbReference>
<feature type="coiled-coil region" evidence="8">
    <location>
        <begin position="511"/>
        <end position="599"/>
    </location>
</feature>
<keyword evidence="1 7" id="KW-0699">rRNA-binding</keyword>
<evidence type="ECO:0000256" key="8">
    <source>
        <dbReference type="SAM" id="Coils"/>
    </source>
</evidence>
<accession>A0ABN0Z1T2</accession>
<dbReference type="InterPro" id="IPR027417">
    <property type="entry name" value="P-loop_NTPase"/>
</dbReference>
<dbReference type="InterPro" id="IPR007696">
    <property type="entry name" value="DNA_mismatch_repair_MutS_core"/>
</dbReference>
<dbReference type="InterPro" id="IPR005747">
    <property type="entry name" value="MutS2"/>
</dbReference>
<dbReference type="EC" id="3.1.-.-" evidence="7"/>
<comment type="function">
    <text evidence="7">Acts as a ribosome collision sensor, splitting the ribosome into its 2 subunits. Detects stalled/collided 70S ribosomes which it binds and splits by an ATP-hydrolysis driven conformational change. Acts upstream of the ribosome quality control system (RQC), a ribosome-associated complex that mediates the extraction of incompletely synthesized nascent chains from stalled ribosomes and their subsequent degradation. Probably generates substrates for RQC.</text>
</comment>
<evidence type="ECO:0000256" key="6">
    <source>
        <dbReference type="ARBA" id="ARBA00023125"/>
    </source>
</evidence>
<keyword evidence="8" id="KW-0175">Coiled coil</keyword>
<keyword evidence="5 7" id="KW-0694">RNA-binding</keyword>
<comment type="function">
    <text evidence="7">Endonuclease that is involved in the suppression of homologous recombination and thus may have a key role in the control of bacterial genetic diversity.</text>
</comment>
<keyword evidence="7 11" id="KW-0255">Endonuclease</keyword>
<comment type="subunit">
    <text evidence="7">Homodimer. Binds to stalled ribosomes, contacting rRNA.</text>
</comment>
<dbReference type="PANTHER" id="PTHR48466:SF2">
    <property type="entry name" value="OS10G0509000 PROTEIN"/>
    <property type="match status" value="1"/>
</dbReference>
<sequence>MNEQILETLEFNKIRDLLKSQAATSRGKERAASLQPSVDIEKVNQLQAETDEARHILRLNMDIPLGGVTDIRASVNRSVIGGTLTAEECLDVSQTLYAVRRLKTFFNQLNISLPILNDLSEQLITIRQLETTINSCIDDNGHIMDSASVKLRGIRSSIRSNESRVRDKLDHYTKSKSKMLSDAIITIRNDRYVLPVKQEYRGSVGGIVHDQSTSGATLFMEPQAVVDLNNQLQESRANEKQEMDRILHELSNDIADHETSLMENVRLLADIDFIAARGKWSRDMHAAMPVMNDDGWINMKQVRHPLIPREDVVPNDVELGREYTSIVITGPNTGGKTVALKTIGLCTLMAQSGLQIPADDGCEMAVFTDVFADIGDEQSIEQNLSTFSSHMNNIVSILGQMGSNALVLFDELGAGTDPQEGAALAMSILDEVIERGARVVATTHYPELKAYGFNRDNAINASVEFDVESFKPTYRLLIGLPGRSNAFDISAKLGLNASIIEEAKNKIGTDSRNVENMIASLEESHHQAEAAYEEAQNVLEESEQLHDELKKAWKQFENQRETLYKKAEEKAEKALTNAREEAETIVNEIRNMKTEAELKDHEWIEAKKMLEEAKPDLSSKSSQTVNKRSEPNRELHPGDDVMLLSANQQGTIIEKVNAKEYYVQVGMMKIKVKRNDLQFIQKQPTVQEKPVTAVKGFGHHVKTELDLRGERYEDAVKKLEKYIDDALLAGYTSVSIIHGKGTGALRKAVNDAAAGHSRIASARPGKAGEGGNGVTVLQLT</sequence>
<dbReference type="SUPFAM" id="SSF48334">
    <property type="entry name" value="DNA repair protein MutS, domain III"/>
    <property type="match status" value="1"/>
</dbReference>
<dbReference type="EMBL" id="BAAADM010000005">
    <property type="protein sequence ID" value="GAA0429171.1"/>
    <property type="molecule type" value="Genomic_DNA"/>
</dbReference>
<evidence type="ECO:0000256" key="5">
    <source>
        <dbReference type="ARBA" id="ARBA00022884"/>
    </source>
</evidence>
<evidence type="ECO:0000313" key="11">
    <source>
        <dbReference type="EMBL" id="GAA0429171.1"/>
    </source>
</evidence>
<keyword evidence="12" id="KW-1185">Reference proteome</keyword>
<keyword evidence="7" id="KW-0540">Nuclease</keyword>
<comment type="similarity">
    <text evidence="7">Belongs to the DNA mismatch repair MutS family. MutS2 subfamily.</text>
</comment>
<dbReference type="NCBIfam" id="TIGR01069">
    <property type="entry name" value="mutS2"/>
    <property type="match status" value="1"/>
</dbReference>
<dbReference type="PROSITE" id="PS50828">
    <property type="entry name" value="SMR"/>
    <property type="match status" value="1"/>
</dbReference>
<evidence type="ECO:0000256" key="2">
    <source>
        <dbReference type="ARBA" id="ARBA00022741"/>
    </source>
</evidence>
<evidence type="ECO:0000256" key="9">
    <source>
        <dbReference type="SAM" id="MobiDB-lite"/>
    </source>
</evidence>
<dbReference type="Gene3D" id="3.40.50.300">
    <property type="entry name" value="P-loop containing nucleotide triphosphate hydrolases"/>
    <property type="match status" value="1"/>
</dbReference>
<dbReference type="SUPFAM" id="SSF160443">
    <property type="entry name" value="SMR domain-like"/>
    <property type="match status" value="1"/>
</dbReference>
<name>A0ABN0Z1T2_9BACI</name>
<dbReference type="SMART" id="SM00533">
    <property type="entry name" value="MUTSd"/>
    <property type="match status" value="1"/>
</dbReference>
<evidence type="ECO:0000256" key="7">
    <source>
        <dbReference type="HAMAP-Rule" id="MF_00092"/>
    </source>
</evidence>
<feature type="compositionally biased region" description="Basic and acidic residues" evidence="9">
    <location>
        <begin position="627"/>
        <end position="637"/>
    </location>
</feature>
<dbReference type="InterPro" id="IPR045076">
    <property type="entry name" value="MutS"/>
</dbReference>
<evidence type="ECO:0000256" key="1">
    <source>
        <dbReference type="ARBA" id="ARBA00022730"/>
    </source>
</evidence>
<comment type="caution">
    <text evidence="11">The sequence shown here is derived from an EMBL/GenBank/DDBJ whole genome shotgun (WGS) entry which is preliminary data.</text>
</comment>
<dbReference type="InterPro" id="IPR000432">
    <property type="entry name" value="DNA_mismatch_repair_MutS_C"/>
</dbReference>
<dbReference type="InterPro" id="IPR036187">
    <property type="entry name" value="DNA_mismatch_repair_MutS_sf"/>
</dbReference>
<dbReference type="EC" id="3.6.4.-" evidence="7"/>
<dbReference type="GO" id="GO:0004519">
    <property type="term" value="F:endonuclease activity"/>
    <property type="evidence" value="ECO:0007669"/>
    <property type="project" value="UniProtKB-KW"/>
</dbReference>
<protein>
    <recommendedName>
        <fullName evidence="7">Endonuclease MutS2</fullName>
        <ecNumber evidence="7">3.1.-.-</ecNumber>
    </recommendedName>
    <alternativeName>
        <fullName evidence="7">Ribosome-associated protein quality control-upstream factor</fullName>
        <shortName evidence="7">RQC-upstream factor</shortName>
        <shortName evidence="7">RqcU</shortName>
        <ecNumber evidence="7">3.6.4.-</ecNumber>
    </alternativeName>
</protein>
<keyword evidence="6 7" id="KW-0238">DNA-binding</keyword>
<dbReference type="Proteomes" id="UP001501459">
    <property type="component" value="Unassembled WGS sequence"/>
</dbReference>
<keyword evidence="2 7" id="KW-0547">Nucleotide-binding</keyword>
<evidence type="ECO:0000259" key="10">
    <source>
        <dbReference type="PROSITE" id="PS50828"/>
    </source>
</evidence>
<dbReference type="SMART" id="SM00463">
    <property type="entry name" value="SMR"/>
    <property type="match status" value="1"/>
</dbReference>
<evidence type="ECO:0000256" key="4">
    <source>
        <dbReference type="ARBA" id="ARBA00022840"/>
    </source>
</evidence>
<dbReference type="PIRSF" id="PIRSF005814">
    <property type="entry name" value="MutS_YshD"/>
    <property type="match status" value="1"/>
</dbReference>
<dbReference type="RefSeq" id="WP_343750563.1">
    <property type="nucleotide sequence ID" value="NZ_BAAADM010000005.1"/>
</dbReference>
<dbReference type="SMART" id="SM00534">
    <property type="entry name" value="MUTSac"/>
    <property type="match status" value="1"/>
</dbReference>
<dbReference type="Pfam" id="PF20297">
    <property type="entry name" value="MSSS"/>
    <property type="match status" value="1"/>
</dbReference>
<dbReference type="SUPFAM" id="SSF52540">
    <property type="entry name" value="P-loop containing nucleoside triphosphate hydrolases"/>
    <property type="match status" value="1"/>
</dbReference>
<feature type="binding site" evidence="7">
    <location>
        <begin position="330"/>
        <end position="337"/>
    </location>
    <ligand>
        <name>ATP</name>
        <dbReference type="ChEBI" id="CHEBI:30616"/>
    </ligand>
</feature>
<reference evidence="11 12" key="1">
    <citation type="journal article" date="2019" name="Int. J. Syst. Evol. Microbiol.">
        <title>The Global Catalogue of Microorganisms (GCM) 10K type strain sequencing project: providing services to taxonomists for standard genome sequencing and annotation.</title>
        <authorList>
            <consortium name="The Broad Institute Genomics Platform"/>
            <consortium name="The Broad Institute Genome Sequencing Center for Infectious Disease"/>
            <person name="Wu L."/>
            <person name="Ma J."/>
        </authorList>
    </citation>
    <scope>NUCLEOTIDE SEQUENCE [LARGE SCALE GENOMIC DNA]</scope>
    <source>
        <strain evidence="11 12">JCM 12149</strain>
    </source>
</reference>
<proteinExistence type="inferred from homology"/>
<feature type="domain" description="Smr" evidence="10">
    <location>
        <begin position="705"/>
        <end position="780"/>
    </location>
</feature>
<feature type="region of interest" description="Disordered" evidence="9">
    <location>
        <begin position="613"/>
        <end position="637"/>
    </location>
</feature>
<dbReference type="CDD" id="cd03280">
    <property type="entry name" value="ABC_MutS2"/>
    <property type="match status" value="1"/>
</dbReference>
<keyword evidence="3 7" id="KW-0378">Hydrolase</keyword>
<dbReference type="Gene3D" id="1.10.1420.10">
    <property type="match status" value="2"/>
</dbReference>
<dbReference type="PANTHER" id="PTHR48466">
    <property type="entry name" value="OS10G0509000 PROTEIN-RELATED"/>
    <property type="match status" value="1"/>
</dbReference>
<evidence type="ECO:0000256" key="3">
    <source>
        <dbReference type="ARBA" id="ARBA00022801"/>
    </source>
</evidence>
<dbReference type="InterPro" id="IPR046893">
    <property type="entry name" value="MSSS"/>
</dbReference>
<dbReference type="InterPro" id="IPR036063">
    <property type="entry name" value="Smr_dom_sf"/>
</dbReference>
<gene>
    <name evidence="7" type="primary">mutS2</name>
    <name evidence="7" type="synonym">rqcU</name>
    <name evidence="11" type="ORF">GCM10008983_01850</name>
</gene>
<keyword evidence="4 7" id="KW-0067">ATP-binding</keyword>